<reference evidence="2 3" key="1">
    <citation type="submission" date="2016-10" db="EMBL/GenBank/DDBJ databases">
        <authorList>
            <person name="de Groot N.N."/>
        </authorList>
    </citation>
    <scope>NUCLEOTIDE SEQUENCE [LARGE SCALE GENOMIC DNA]</scope>
    <source>
        <strain evidence="2 3">DSM 25186</strain>
    </source>
</reference>
<name>A0A1G9F7W1_9BACT</name>
<protein>
    <recommendedName>
        <fullName evidence="1">DUF2383 domain-containing protein</fullName>
    </recommendedName>
</protein>
<dbReference type="InterPro" id="IPR011971">
    <property type="entry name" value="CHP02284"/>
</dbReference>
<dbReference type="AlphaFoldDB" id="A0A1G9F7W1"/>
<dbReference type="InterPro" id="IPR019052">
    <property type="entry name" value="DUF2383"/>
</dbReference>
<dbReference type="Proteomes" id="UP000198510">
    <property type="component" value="Unassembled WGS sequence"/>
</dbReference>
<dbReference type="EMBL" id="FNFO01000003">
    <property type="protein sequence ID" value="SDK84440.1"/>
    <property type="molecule type" value="Genomic_DNA"/>
</dbReference>
<dbReference type="Pfam" id="PF09537">
    <property type="entry name" value="DUF2383"/>
    <property type="match status" value="1"/>
</dbReference>
<dbReference type="PIRSF" id="PIRSF029477">
    <property type="entry name" value="UCP029477"/>
    <property type="match status" value="1"/>
</dbReference>
<accession>A0A1G9F7W1</accession>
<dbReference type="InterPro" id="IPR016920">
    <property type="entry name" value="UCP029477"/>
</dbReference>
<dbReference type="NCBIfam" id="TIGR02284">
    <property type="entry name" value="PA2169 family four-helix-bundle protein"/>
    <property type="match status" value="1"/>
</dbReference>
<dbReference type="STRING" id="1075417.SAMN05421823_103698"/>
<dbReference type="OrthoDB" id="282393at2"/>
<evidence type="ECO:0000313" key="2">
    <source>
        <dbReference type="EMBL" id="SDK84440.1"/>
    </source>
</evidence>
<keyword evidence="3" id="KW-1185">Reference proteome</keyword>
<proteinExistence type="predicted"/>
<gene>
    <name evidence="2" type="ORF">SAMN05421823_103698</name>
</gene>
<dbReference type="RefSeq" id="WP_089681685.1">
    <property type="nucleotide sequence ID" value="NZ_FNFO01000003.1"/>
</dbReference>
<sequence>MANHNEAAIRTLNGLIKINEDGKAGYKNAAEHIDDQELKTILLRLSQQRSLFEEELKDDIRQLGGEYDIKASGTLLGDAHRAWFDIKSKFVKNDTDAILDECKRGDRSALEAYSKALDNKLPDVVRERLANQVKLVEGTLRQLDEFKHSVH</sequence>
<feature type="domain" description="DUF2383" evidence="1">
    <location>
        <begin position="8"/>
        <end position="118"/>
    </location>
</feature>
<dbReference type="InterPro" id="IPR012347">
    <property type="entry name" value="Ferritin-like"/>
</dbReference>
<evidence type="ECO:0000259" key="1">
    <source>
        <dbReference type="Pfam" id="PF09537"/>
    </source>
</evidence>
<evidence type="ECO:0000313" key="3">
    <source>
        <dbReference type="Proteomes" id="UP000198510"/>
    </source>
</evidence>
<dbReference type="Gene3D" id="1.20.1260.10">
    <property type="match status" value="1"/>
</dbReference>
<organism evidence="2 3">
    <name type="scientific">Catalinimonas alkaloidigena</name>
    <dbReference type="NCBI Taxonomy" id="1075417"/>
    <lineage>
        <taxon>Bacteria</taxon>
        <taxon>Pseudomonadati</taxon>
        <taxon>Bacteroidota</taxon>
        <taxon>Cytophagia</taxon>
        <taxon>Cytophagales</taxon>
        <taxon>Catalimonadaceae</taxon>
        <taxon>Catalinimonas</taxon>
    </lineage>
</organism>